<dbReference type="SUPFAM" id="SSF46894">
    <property type="entry name" value="C-terminal effector domain of the bipartite response regulators"/>
    <property type="match status" value="1"/>
</dbReference>
<evidence type="ECO:0000313" key="2">
    <source>
        <dbReference type="EMBL" id="CAB4921871.1"/>
    </source>
</evidence>
<dbReference type="AlphaFoldDB" id="A0A6J7HLI8"/>
<name>A0A6J7HLI8_9ZZZZ</name>
<dbReference type="Pfam" id="PF00196">
    <property type="entry name" value="GerE"/>
    <property type="match status" value="1"/>
</dbReference>
<dbReference type="Gene3D" id="1.10.10.10">
    <property type="entry name" value="Winged helix-like DNA-binding domain superfamily/Winged helix DNA-binding domain"/>
    <property type="match status" value="1"/>
</dbReference>
<dbReference type="GO" id="GO:0006355">
    <property type="term" value="P:regulation of DNA-templated transcription"/>
    <property type="evidence" value="ECO:0007669"/>
    <property type="project" value="InterPro"/>
</dbReference>
<protein>
    <submittedName>
        <fullName evidence="2">Unannotated protein</fullName>
    </submittedName>
</protein>
<gene>
    <name evidence="2" type="ORF">UFOPK3610_01461</name>
</gene>
<dbReference type="InterPro" id="IPR036388">
    <property type="entry name" value="WH-like_DNA-bd_sf"/>
</dbReference>
<dbReference type="SMART" id="SM00421">
    <property type="entry name" value="HTH_LUXR"/>
    <property type="match status" value="1"/>
</dbReference>
<accession>A0A6J7HLI8</accession>
<reference evidence="2" key="1">
    <citation type="submission" date="2020-05" db="EMBL/GenBank/DDBJ databases">
        <authorList>
            <person name="Chiriac C."/>
            <person name="Salcher M."/>
            <person name="Ghai R."/>
            <person name="Kavagutti S V."/>
        </authorList>
    </citation>
    <scope>NUCLEOTIDE SEQUENCE</scope>
</reference>
<feature type="domain" description="HTH luxR-type" evidence="1">
    <location>
        <begin position="15"/>
        <end position="77"/>
    </location>
</feature>
<sequence length="83" mass="8952">MTAATQAPLSGAFPTVRLSAREMRAFALYASGRTMCEVAEDMGVSEATAQTYIKRIRRKYVAAGAHLSNKIEIYRAAQAAGLL</sequence>
<organism evidence="2">
    <name type="scientific">freshwater metagenome</name>
    <dbReference type="NCBI Taxonomy" id="449393"/>
    <lineage>
        <taxon>unclassified sequences</taxon>
        <taxon>metagenomes</taxon>
        <taxon>ecological metagenomes</taxon>
    </lineage>
</organism>
<dbReference type="InterPro" id="IPR016032">
    <property type="entry name" value="Sig_transdc_resp-reg_C-effctor"/>
</dbReference>
<proteinExistence type="predicted"/>
<dbReference type="GO" id="GO:0003677">
    <property type="term" value="F:DNA binding"/>
    <property type="evidence" value="ECO:0007669"/>
    <property type="project" value="InterPro"/>
</dbReference>
<evidence type="ECO:0000259" key="1">
    <source>
        <dbReference type="SMART" id="SM00421"/>
    </source>
</evidence>
<dbReference type="EMBL" id="CAFBMR010000070">
    <property type="protein sequence ID" value="CAB4921871.1"/>
    <property type="molecule type" value="Genomic_DNA"/>
</dbReference>
<dbReference type="InterPro" id="IPR000792">
    <property type="entry name" value="Tscrpt_reg_LuxR_C"/>
</dbReference>
<dbReference type="PRINTS" id="PR00038">
    <property type="entry name" value="HTHLUXR"/>
</dbReference>